<evidence type="ECO:0000256" key="4">
    <source>
        <dbReference type="SAM" id="Coils"/>
    </source>
</evidence>
<keyword evidence="8" id="KW-1185">Reference proteome</keyword>
<dbReference type="RefSeq" id="WP_147835618.1">
    <property type="nucleotide sequence ID" value="NZ_CABMMC010000079.1"/>
</dbReference>
<dbReference type="AlphaFoldDB" id="A0A2U1BB20"/>
<dbReference type="Proteomes" id="UP000245959">
    <property type="component" value="Unassembled WGS sequence"/>
</dbReference>
<dbReference type="GO" id="GO:0046872">
    <property type="term" value="F:metal ion binding"/>
    <property type="evidence" value="ECO:0007669"/>
    <property type="project" value="InterPro"/>
</dbReference>
<evidence type="ECO:0000256" key="5">
    <source>
        <dbReference type="SAM" id="MobiDB-lite"/>
    </source>
</evidence>
<dbReference type="OrthoDB" id="9810636at2"/>
<feature type="signal peptide" evidence="6">
    <location>
        <begin position="1"/>
        <end position="21"/>
    </location>
</feature>
<dbReference type="InterPro" id="IPR006127">
    <property type="entry name" value="ZnuA-like"/>
</dbReference>
<comment type="similarity">
    <text evidence="1">Belongs to the bacterial solute-binding protein 9 family.</text>
</comment>
<feature type="region of interest" description="Disordered" evidence="5">
    <location>
        <begin position="127"/>
        <end position="157"/>
    </location>
</feature>
<comment type="caution">
    <text evidence="7">The sequence shown here is derived from an EMBL/GenBank/DDBJ whole genome shotgun (WGS) entry which is preliminary data.</text>
</comment>
<dbReference type="Pfam" id="PF01297">
    <property type="entry name" value="ZnuA"/>
    <property type="match status" value="1"/>
</dbReference>
<dbReference type="GO" id="GO:0030001">
    <property type="term" value="P:metal ion transport"/>
    <property type="evidence" value="ECO:0007669"/>
    <property type="project" value="InterPro"/>
</dbReference>
<dbReference type="GeneID" id="78293548"/>
<sequence>MKMIPWSAFAVTLCLTLLGVAGCGDSGDGTDAASGKLSVYTGLPPIAFMAARIGGDAVSVKSVLPEGRSPHDYSPSPRDIKGVASATLFLTTRMVFEKALTRPFEHSKVRIVDVSAGVPRIPFDGAGCTDPAHHHDHVNEADHNHPGDHPDHYHHDDGCSDDGLDPHIWLSLANDRIIAENICRAFSEAAPAHAAEFRRNTDALKAQLAELEMEIREKLTAHKGGAFYVYHPAFGYFSAMTGLKQVAVEKGGREVTPAHFADVIRRARADKIKVIFIQPQFNPASAKALADAVGGKVVELDPLASDLPANFRKMADALVNGFTEEKGR</sequence>
<gene>
    <name evidence="7" type="ORF">C8D82_10110</name>
</gene>
<keyword evidence="4" id="KW-0175">Coiled coil</keyword>
<keyword evidence="3 6" id="KW-0732">Signal</keyword>
<keyword evidence="2" id="KW-0813">Transport</keyword>
<feature type="chain" id="PRO_5015531971" evidence="6">
    <location>
        <begin position="22"/>
        <end position="328"/>
    </location>
</feature>
<dbReference type="PANTHER" id="PTHR42953">
    <property type="entry name" value="HIGH-AFFINITY ZINC UPTAKE SYSTEM PROTEIN ZNUA-RELATED"/>
    <property type="match status" value="1"/>
</dbReference>
<reference evidence="7 8" key="1">
    <citation type="submission" date="2018-04" db="EMBL/GenBank/DDBJ databases">
        <title>Genomic Encyclopedia of Type Strains, Phase IV (KMG-IV): sequencing the most valuable type-strain genomes for metagenomic binning, comparative biology and taxonomic classification.</title>
        <authorList>
            <person name="Goeker M."/>
        </authorList>
    </citation>
    <scope>NUCLEOTIDE SEQUENCE [LARGE SCALE GENOMIC DNA]</scope>
    <source>
        <strain evidence="7 8">DSM 14823</strain>
    </source>
</reference>
<protein>
    <submittedName>
        <fullName evidence="7">Zinc transport system substrate-binding protein</fullName>
    </submittedName>
</protein>
<dbReference type="PANTHER" id="PTHR42953:SF3">
    <property type="entry name" value="HIGH-AFFINITY ZINC UPTAKE SYSTEM PROTEIN ZNUA"/>
    <property type="match status" value="1"/>
</dbReference>
<organism evidence="7 8">
    <name type="scientific">Victivallis vadensis</name>
    <dbReference type="NCBI Taxonomy" id="172901"/>
    <lineage>
        <taxon>Bacteria</taxon>
        <taxon>Pseudomonadati</taxon>
        <taxon>Lentisphaerota</taxon>
        <taxon>Lentisphaeria</taxon>
        <taxon>Victivallales</taxon>
        <taxon>Victivallaceae</taxon>
        <taxon>Victivallis</taxon>
    </lineage>
</organism>
<dbReference type="InterPro" id="IPR050492">
    <property type="entry name" value="Bact_metal-bind_prot9"/>
</dbReference>
<evidence type="ECO:0000313" key="8">
    <source>
        <dbReference type="Proteomes" id="UP000245959"/>
    </source>
</evidence>
<accession>A0A2U1BB20</accession>
<feature type="compositionally biased region" description="Basic and acidic residues" evidence="5">
    <location>
        <begin position="131"/>
        <end position="157"/>
    </location>
</feature>
<dbReference type="SUPFAM" id="SSF53807">
    <property type="entry name" value="Helical backbone' metal receptor"/>
    <property type="match status" value="1"/>
</dbReference>
<dbReference type="EMBL" id="QEKH01000001">
    <property type="protein sequence ID" value="PVY45821.1"/>
    <property type="molecule type" value="Genomic_DNA"/>
</dbReference>
<feature type="coiled-coil region" evidence="4">
    <location>
        <begin position="194"/>
        <end position="221"/>
    </location>
</feature>
<dbReference type="PROSITE" id="PS51257">
    <property type="entry name" value="PROKAR_LIPOPROTEIN"/>
    <property type="match status" value="1"/>
</dbReference>
<dbReference type="Gene3D" id="3.40.50.1980">
    <property type="entry name" value="Nitrogenase molybdenum iron protein domain"/>
    <property type="match status" value="2"/>
</dbReference>
<evidence type="ECO:0000256" key="3">
    <source>
        <dbReference type="ARBA" id="ARBA00022729"/>
    </source>
</evidence>
<evidence type="ECO:0000256" key="2">
    <source>
        <dbReference type="ARBA" id="ARBA00022448"/>
    </source>
</evidence>
<name>A0A2U1BB20_9BACT</name>
<evidence type="ECO:0000313" key="7">
    <source>
        <dbReference type="EMBL" id="PVY45821.1"/>
    </source>
</evidence>
<proteinExistence type="inferred from homology"/>
<evidence type="ECO:0000256" key="1">
    <source>
        <dbReference type="ARBA" id="ARBA00011028"/>
    </source>
</evidence>
<evidence type="ECO:0000256" key="6">
    <source>
        <dbReference type="SAM" id="SignalP"/>
    </source>
</evidence>